<protein>
    <submittedName>
        <fullName evidence="2">Uncharacterized protein</fullName>
    </submittedName>
</protein>
<organism evidence="2 3">
    <name type="scientific">Pisum sativum</name>
    <name type="common">Garden pea</name>
    <name type="synonym">Lathyrus oleraceus</name>
    <dbReference type="NCBI Taxonomy" id="3888"/>
    <lineage>
        <taxon>Eukaryota</taxon>
        <taxon>Viridiplantae</taxon>
        <taxon>Streptophyta</taxon>
        <taxon>Embryophyta</taxon>
        <taxon>Tracheophyta</taxon>
        <taxon>Spermatophyta</taxon>
        <taxon>Magnoliopsida</taxon>
        <taxon>eudicotyledons</taxon>
        <taxon>Gunneridae</taxon>
        <taxon>Pentapetalae</taxon>
        <taxon>rosids</taxon>
        <taxon>fabids</taxon>
        <taxon>Fabales</taxon>
        <taxon>Fabaceae</taxon>
        <taxon>Papilionoideae</taxon>
        <taxon>50 kb inversion clade</taxon>
        <taxon>NPAAA clade</taxon>
        <taxon>Hologalegina</taxon>
        <taxon>IRL clade</taxon>
        <taxon>Fabeae</taxon>
        <taxon>Lathyrus</taxon>
    </lineage>
</organism>
<dbReference type="EMBL" id="JAMSHJ010000006">
    <property type="protein sequence ID" value="KAI5397578.1"/>
    <property type="molecule type" value="Genomic_DNA"/>
</dbReference>
<feature type="region of interest" description="Disordered" evidence="1">
    <location>
        <begin position="1"/>
        <end position="33"/>
    </location>
</feature>
<evidence type="ECO:0000256" key="1">
    <source>
        <dbReference type="SAM" id="MobiDB-lite"/>
    </source>
</evidence>
<comment type="caution">
    <text evidence="2">The sequence shown here is derived from an EMBL/GenBank/DDBJ whole genome shotgun (WGS) entry which is preliminary data.</text>
</comment>
<evidence type="ECO:0000313" key="2">
    <source>
        <dbReference type="EMBL" id="KAI5397578.1"/>
    </source>
</evidence>
<dbReference type="AlphaFoldDB" id="A0A9D4W9R1"/>
<dbReference type="Proteomes" id="UP001058974">
    <property type="component" value="Chromosome 6"/>
</dbReference>
<keyword evidence="3" id="KW-1185">Reference proteome</keyword>
<gene>
    <name evidence="2" type="ORF">KIW84_063409</name>
</gene>
<proteinExistence type="predicted"/>
<evidence type="ECO:0000313" key="3">
    <source>
        <dbReference type="Proteomes" id="UP001058974"/>
    </source>
</evidence>
<name>A0A9D4W9R1_PEA</name>
<accession>A0A9D4W9R1</accession>
<dbReference type="Gramene" id="Psat06G0340900-T1">
    <property type="protein sequence ID" value="KAI5397578.1"/>
    <property type="gene ID" value="KIW84_063409"/>
</dbReference>
<feature type="compositionally biased region" description="Basic and acidic residues" evidence="1">
    <location>
        <begin position="15"/>
        <end position="33"/>
    </location>
</feature>
<reference evidence="2 3" key="1">
    <citation type="journal article" date="2022" name="Nat. Genet.">
        <title>Improved pea reference genome and pan-genome highlight genomic features and evolutionary characteristics.</title>
        <authorList>
            <person name="Yang T."/>
            <person name="Liu R."/>
            <person name="Luo Y."/>
            <person name="Hu S."/>
            <person name="Wang D."/>
            <person name="Wang C."/>
            <person name="Pandey M.K."/>
            <person name="Ge S."/>
            <person name="Xu Q."/>
            <person name="Li N."/>
            <person name="Li G."/>
            <person name="Huang Y."/>
            <person name="Saxena R.K."/>
            <person name="Ji Y."/>
            <person name="Li M."/>
            <person name="Yan X."/>
            <person name="He Y."/>
            <person name="Liu Y."/>
            <person name="Wang X."/>
            <person name="Xiang C."/>
            <person name="Varshney R.K."/>
            <person name="Ding H."/>
            <person name="Gao S."/>
            <person name="Zong X."/>
        </authorList>
    </citation>
    <scope>NUCLEOTIDE SEQUENCE [LARGE SCALE GENOMIC DNA]</scope>
    <source>
        <strain evidence="2 3">cv. Zhongwan 6</strain>
    </source>
</reference>
<sequence length="273" mass="30274">MSKSSGKAKANKVNMLEDKSGKNTRALESKKKDMENNEFKMGTHVGPSVGVSVTRKKFVTKMKSLKKRHLDLGPGHGCNSATDATFFVFLSDFTDSGTGSLSESKFAFIDLDEVKILLLAHELRLNKFKKSPTSNLVYLNLAQANSSPTTSEDVHFVSVESSPTKFPAPNVEHEFTQFYGARHSHGGWFGRGRGRYSNSHIQCQHQWTNRTFGYDAFPTIVWTRPPMKSRNMASLSISPSAFVSNSLPISSTSWFPDSRASFHVANDAIISKI</sequence>